<dbReference type="Proteomes" id="UP000550707">
    <property type="component" value="Unassembled WGS sequence"/>
</dbReference>
<keyword evidence="5 13" id="KW-0812">Transmembrane</keyword>
<proteinExistence type="inferred from homology"/>
<evidence type="ECO:0000256" key="5">
    <source>
        <dbReference type="ARBA" id="ARBA00022692"/>
    </source>
</evidence>
<sequence length="127" mass="14490">MTLFHFGNCFALTYFPYFITYNLSGLPQYKAFWKCVLAEVTYLFMYLCKMLFLATFIPTWEGNIYNFIGVHYIISSAQVWMITHKDLYLTFQLAGLLNDVPQHLQGLCHGGFHPLSGLSSGDRAAGP</sequence>
<keyword evidence="6" id="KW-0256">Endoplasmic reticulum</keyword>
<keyword evidence="15" id="KW-1185">Reference proteome</keyword>
<dbReference type="GO" id="GO:0005789">
    <property type="term" value="C:endoplasmic reticulum membrane"/>
    <property type="evidence" value="ECO:0007669"/>
    <property type="project" value="UniProtKB-SubCell"/>
</dbReference>
<dbReference type="PANTHER" id="PTHR12869:SF0">
    <property type="entry name" value="BOS COMPLEX SUBUNIT TMEM147"/>
    <property type="match status" value="1"/>
</dbReference>
<keyword evidence="4" id="KW-1003">Cell membrane</keyword>
<evidence type="ECO:0000256" key="7">
    <source>
        <dbReference type="ARBA" id="ARBA00022989"/>
    </source>
</evidence>
<feature type="transmembrane region" description="Helical" evidence="13">
    <location>
        <begin position="6"/>
        <end position="24"/>
    </location>
</feature>
<comment type="similarity">
    <text evidence="9">Belongs to the TMEM147 family.</text>
</comment>
<evidence type="ECO:0000256" key="12">
    <source>
        <dbReference type="ARBA" id="ARBA00045811"/>
    </source>
</evidence>
<evidence type="ECO:0000256" key="13">
    <source>
        <dbReference type="SAM" id="Phobius"/>
    </source>
</evidence>
<keyword evidence="7 13" id="KW-1133">Transmembrane helix</keyword>
<protein>
    <recommendedName>
        <fullName evidence="10">BOS complex subunit TMEM147</fullName>
    </recommendedName>
    <alternativeName>
        <fullName evidence="11">Transmembrane protein 147</fullName>
    </alternativeName>
</protein>
<evidence type="ECO:0000256" key="9">
    <source>
        <dbReference type="ARBA" id="ARBA00034739"/>
    </source>
</evidence>
<dbReference type="AlphaFoldDB" id="A0A7J8HIE0"/>
<keyword evidence="8 13" id="KW-0472">Membrane</keyword>
<dbReference type="InParanoid" id="A0A7J8HIE0"/>
<evidence type="ECO:0000256" key="11">
    <source>
        <dbReference type="ARBA" id="ARBA00034899"/>
    </source>
</evidence>
<accession>A0A7J8HIE0</accession>
<feature type="transmembrane region" description="Helical" evidence="13">
    <location>
        <begin position="36"/>
        <end position="58"/>
    </location>
</feature>
<dbReference type="InterPro" id="IPR019164">
    <property type="entry name" value="TMEM147"/>
</dbReference>
<comment type="function">
    <text evidence="12">Component of the multi-pass translocon (MPT) complex that mediates insertion of multi-pass membrane proteins into the lipid bilayer of membranes. The MPT complex takes over after the SEC61 complex: following membrane insertion of the first few transmembrane segments of proteins by the SEC61 complex, the MPT complex occludes the lateral gate of the SEC61 complex to promote insertion of subsequent transmembrane regions. Also acts as a negative regulator of CHRM3 function, most likely by interfering with its trafficking to the cell membrane. Negatively regulates CHRM3-mediated calcium mobilization and activation of RPS6KA1/p90RSK activity. Regulates LBR localization to the nucleus inner membrane.</text>
</comment>
<gene>
    <name evidence="14" type="ORF">HJG59_011041</name>
</gene>
<comment type="caution">
    <text evidence="14">The sequence shown here is derived from an EMBL/GenBank/DDBJ whole genome shotgun (WGS) entry which is preliminary data.</text>
</comment>
<evidence type="ECO:0000313" key="14">
    <source>
        <dbReference type="EMBL" id="KAF6471669.1"/>
    </source>
</evidence>
<evidence type="ECO:0000256" key="8">
    <source>
        <dbReference type="ARBA" id="ARBA00023136"/>
    </source>
</evidence>
<organism evidence="14 15">
    <name type="scientific">Molossus molossus</name>
    <name type="common">Pallas' mastiff bat</name>
    <name type="synonym">Vespertilio molossus</name>
    <dbReference type="NCBI Taxonomy" id="27622"/>
    <lineage>
        <taxon>Eukaryota</taxon>
        <taxon>Metazoa</taxon>
        <taxon>Chordata</taxon>
        <taxon>Craniata</taxon>
        <taxon>Vertebrata</taxon>
        <taxon>Euteleostomi</taxon>
        <taxon>Mammalia</taxon>
        <taxon>Eutheria</taxon>
        <taxon>Laurasiatheria</taxon>
        <taxon>Chiroptera</taxon>
        <taxon>Yangochiroptera</taxon>
        <taxon>Molossidae</taxon>
        <taxon>Molossus</taxon>
    </lineage>
</organism>
<dbReference type="EMBL" id="JACASF010000006">
    <property type="protein sequence ID" value="KAF6471669.1"/>
    <property type="molecule type" value="Genomic_DNA"/>
</dbReference>
<evidence type="ECO:0000256" key="3">
    <source>
        <dbReference type="ARBA" id="ARBA00004651"/>
    </source>
</evidence>
<dbReference type="Pfam" id="PF09767">
    <property type="entry name" value="DUF2053"/>
    <property type="match status" value="1"/>
</dbReference>
<evidence type="ECO:0000256" key="1">
    <source>
        <dbReference type="ARBA" id="ARBA00004232"/>
    </source>
</evidence>
<evidence type="ECO:0000313" key="15">
    <source>
        <dbReference type="Proteomes" id="UP000550707"/>
    </source>
</evidence>
<evidence type="ECO:0000256" key="4">
    <source>
        <dbReference type="ARBA" id="ARBA00022475"/>
    </source>
</evidence>
<dbReference type="GO" id="GO:0031965">
    <property type="term" value="C:nuclear membrane"/>
    <property type="evidence" value="ECO:0007669"/>
    <property type="project" value="UniProtKB-SubCell"/>
</dbReference>
<evidence type="ECO:0000256" key="2">
    <source>
        <dbReference type="ARBA" id="ARBA00004477"/>
    </source>
</evidence>
<name>A0A7J8HIE0_MOLMO</name>
<comment type="subcellular location">
    <subcellularLocation>
        <location evidence="3">Cell membrane</location>
        <topology evidence="3">Multi-pass membrane protein</topology>
    </subcellularLocation>
    <subcellularLocation>
        <location evidence="2">Endoplasmic reticulum membrane</location>
        <topology evidence="2">Multi-pass membrane protein</topology>
    </subcellularLocation>
    <subcellularLocation>
        <location evidence="1">Nucleus membrane</location>
        <topology evidence="1">Multi-pass membrane protein</topology>
    </subcellularLocation>
</comment>
<reference evidence="14 15" key="1">
    <citation type="journal article" date="2020" name="Nature">
        <title>Six reference-quality genomes reveal evolution of bat adaptations.</title>
        <authorList>
            <person name="Jebb D."/>
            <person name="Huang Z."/>
            <person name="Pippel M."/>
            <person name="Hughes G.M."/>
            <person name="Lavrichenko K."/>
            <person name="Devanna P."/>
            <person name="Winkler S."/>
            <person name="Jermiin L.S."/>
            <person name="Skirmuntt E.C."/>
            <person name="Katzourakis A."/>
            <person name="Burkitt-Gray L."/>
            <person name="Ray D.A."/>
            <person name="Sullivan K.A.M."/>
            <person name="Roscito J.G."/>
            <person name="Kirilenko B.M."/>
            <person name="Davalos L.M."/>
            <person name="Corthals A.P."/>
            <person name="Power M.L."/>
            <person name="Jones G."/>
            <person name="Ransome R.D."/>
            <person name="Dechmann D.K.N."/>
            <person name="Locatelli A.G."/>
            <person name="Puechmaille S.J."/>
            <person name="Fedrigo O."/>
            <person name="Jarvis E.D."/>
            <person name="Hiller M."/>
            <person name="Vernes S.C."/>
            <person name="Myers E.W."/>
            <person name="Teeling E.C."/>
        </authorList>
    </citation>
    <scope>NUCLEOTIDE SEQUENCE [LARGE SCALE GENOMIC DNA]</scope>
    <source>
        <strain evidence="14">MMolMol1</strain>
        <tissue evidence="14">Muscle</tissue>
    </source>
</reference>
<evidence type="ECO:0000256" key="10">
    <source>
        <dbReference type="ARBA" id="ARBA00034846"/>
    </source>
</evidence>
<dbReference type="PANTHER" id="PTHR12869">
    <property type="entry name" value="SMALL SEVEN TRANSMEMBRANE DOMAIN-CONTAINING PROTEIN"/>
    <property type="match status" value="1"/>
</dbReference>
<evidence type="ECO:0000256" key="6">
    <source>
        <dbReference type="ARBA" id="ARBA00022824"/>
    </source>
</evidence>
<dbReference type="GO" id="GO:0005886">
    <property type="term" value="C:plasma membrane"/>
    <property type="evidence" value="ECO:0007669"/>
    <property type="project" value="UniProtKB-SubCell"/>
</dbReference>